<evidence type="ECO:0000256" key="1">
    <source>
        <dbReference type="SAM" id="MobiDB-lite"/>
    </source>
</evidence>
<proteinExistence type="predicted"/>
<evidence type="ECO:0000313" key="2">
    <source>
        <dbReference type="EMBL" id="CAG4964670.1"/>
    </source>
</evidence>
<reference evidence="2" key="1">
    <citation type="submission" date="2021-04" db="EMBL/GenBank/DDBJ databases">
        <authorList>
            <person name="Tunstrom K."/>
        </authorList>
    </citation>
    <scope>NUCLEOTIDE SEQUENCE</scope>
</reference>
<feature type="compositionally biased region" description="Basic residues" evidence="1">
    <location>
        <begin position="37"/>
        <end position="46"/>
    </location>
</feature>
<gene>
    <name evidence="2" type="ORF">PAPOLLO_LOCUS7242</name>
</gene>
<sequence>MRVAKVIIIERKASLKDSRNTHDSSSRRQASIAPSRGRTHQRRGRGRGRERSRGFRGRNGSRDENSFTYIHCGVKVSNFYNVPEDELSTVSLLKSSQNHPSLLRRLLLVNEIKQQKKKDVKQILTKQFGDQWSQNPELEWFKTIISNETATTTHHTCAENNVDDDDVDSDVKECDCCEPDLQEIV</sequence>
<comment type="caution">
    <text evidence="2">The sequence shown here is derived from an EMBL/GenBank/DDBJ whole genome shotgun (WGS) entry which is preliminary data.</text>
</comment>
<accession>A0A8S3WKB1</accession>
<dbReference type="EMBL" id="CAJQZP010000501">
    <property type="protein sequence ID" value="CAG4964670.1"/>
    <property type="molecule type" value="Genomic_DNA"/>
</dbReference>
<organism evidence="2 3">
    <name type="scientific">Parnassius apollo</name>
    <name type="common">Apollo butterfly</name>
    <name type="synonym">Papilio apollo</name>
    <dbReference type="NCBI Taxonomy" id="110799"/>
    <lineage>
        <taxon>Eukaryota</taxon>
        <taxon>Metazoa</taxon>
        <taxon>Ecdysozoa</taxon>
        <taxon>Arthropoda</taxon>
        <taxon>Hexapoda</taxon>
        <taxon>Insecta</taxon>
        <taxon>Pterygota</taxon>
        <taxon>Neoptera</taxon>
        <taxon>Endopterygota</taxon>
        <taxon>Lepidoptera</taxon>
        <taxon>Glossata</taxon>
        <taxon>Ditrysia</taxon>
        <taxon>Papilionoidea</taxon>
        <taxon>Papilionidae</taxon>
        <taxon>Parnassiinae</taxon>
        <taxon>Parnassini</taxon>
        <taxon>Parnassius</taxon>
        <taxon>Parnassius</taxon>
    </lineage>
</organism>
<keyword evidence="3" id="KW-1185">Reference proteome</keyword>
<name>A0A8S3WKB1_PARAO</name>
<dbReference type="OrthoDB" id="6779410at2759"/>
<evidence type="ECO:0000313" key="3">
    <source>
        <dbReference type="Proteomes" id="UP000691718"/>
    </source>
</evidence>
<feature type="region of interest" description="Disordered" evidence="1">
    <location>
        <begin position="15"/>
        <end position="62"/>
    </location>
</feature>
<dbReference type="AlphaFoldDB" id="A0A8S3WKB1"/>
<protein>
    <submittedName>
        <fullName evidence="2">(apollo) hypothetical protein</fullName>
    </submittedName>
</protein>
<feature type="compositionally biased region" description="Basic and acidic residues" evidence="1">
    <location>
        <begin position="15"/>
        <end position="26"/>
    </location>
</feature>
<dbReference type="Proteomes" id="UP000691718">
    <property type="component" value="Unassembled WGS sequence"/>
</dbReference>